<accession>A0ACC2UL97</accession>
<evidence type="ECO:0000313" key="2">
    <source>
        <dbReference type="Proteomes" id="UP001165960"/>
    </source>
</evidence>
<name>A0ACC2UL97_9FUNG</name>
<organism evidence="1 2">
    <name type="scientific">Entomophthora muscae</name>
    <dbReference type="NCBI Taxonomy" id="34485"/>
    <lineage>
        <taxon>Eukaryota</taxon>
        <taxon>Fungi</taxon>
        <taxon>Fungi incertae sedis</taxon>
        <taxon>Zoopagomycota</taxon>
        <taxon>Entomophthoromycotina</taxon>
        <taxon>Entomophthoromycetes</taxon>
        <taxon>Entomophthorales</taxon>
        <taxon>Entomophthoraceae</taxon>
        <taxon>Entomophthora</taxon>
    </lineage>
</organism>
<evidence type="ECO:0000313" key="1">
    <source>
        <dbReference type="EMBL" id="KAJ9087620.1"/>
    </source>
</evidence>
<comment type="caution">
    <text evidence="1">The sequence shown here is derived from an EMBL/GenBank/DDBJ whole genome shotgun (WGS) entry which is preliminary data.</text>
</comment>
<reference evidence="1" key="1">
    <citation type="submission" date="2022-04" db="EMBL/GenBank/DDBJ databases">
        <title>Genome of the entomopathogenic fungus Entomophthora muscae.</title>
        <authorList>
            <person name="Elya C."/>
            <person name="Lovett B.R."/>
            <person name="Lee E."/>
            <person name="Macias A.M."/>
            <person name="Hajek A.E."/>
            <person name="De Bivort B.L."/>
            <person name="Kasson M.T."/>
            <person name="De Fine Licht H.H."/>
            <person name="Stajich J.E."/>
        </authorList>
    </citation>
    <scope>NUCLEOTIDE SEQUENCE</scope>
    <source>
        <strain evidence="1">Berkeley</strain>
    </source>
</reference>
<sequence length="100" mass="11695">MLKVANKEEPEFYHIVKGQKVLKKVTKYYTQVSMPTVTQPDTTTQYTPKAVKPIPNTKRFIFIKLMKCVRKLRTMVFYHQPDEILSLLSLGKYRESVTLA</sequence>
<dbReference type="EMBL" id="QTSX02000224">
    <property type="protein sequence ID" value="KAJ9087620.1"/>
    <property type="molecule type" value="Genomic_DNA"/>
</dbReference>
<protein>
    <submittedName>
        <fullName evidence="1">Uncharacterized protein</fullName>
    </submittedName>
</protein>
<gene>
    <name evidence="1" type="ORF">DSO57_1031338</name>
</gene>
<proteinExistence type="predicted"/>
<dbReference type="Proteomes" id="UP001165960">
    <property type="component" value="Unassembled WGS sequence"/>
</dbReference>
<keyword evidence="2" id="KW-1185">Reference proteome</keyword>